<gene>
    <name evidence="2" type="ORF">MCHLO_01433</name>
</gene>
<dbReference type="Proteomes" id="UP000815677">
    <property type="component" value="Unassembled WGS sequence"/>
</dbReference>
<organism evidence="2 3">
    <name type="scientific">Mycena chlorophos</name>
    <name type="common">Agaric fungus</name>
    <name type="synonym">Agaricus chlorophos</name>
    <dbReference type="NCBI Taxonomy" id="658473"/>
    <lineage>
        <taxon>Eukaryota</taxon>
        <taxon>Fungi</taxon>
        <taxon>Dikarya</taxon>
        <taxon>Basidiomycota</taxon>
        <taxon>Agaricomycotina</taxon>
        <taxon>Agaricomycetes</taxon>
        <taxon>Agaricomycetidae</taxon>
        <taxon>Agaricales</taxon>
        <taxon>Marasmiineae</taxon>
        <taxon>Mycenaceae</taxon>
        <taxon>Mycena</taxon>
    </lineage>
</organism>
<keyword evidence="3" id="KW-1185">Reference proteome</keyword>
<accession>A0ABQ0KY32</accession>
<protein>
    <submittedName>
        <fullName evidence="2">Uncharacterized protein</fullName>
    </submittedName>
</protein>
<sequence length="219" mass="23951">MPVLTSPTSPFPLRPNPTADRIAAKHTLTAGQAPKQTHTWLPASFAPRARRQPRVGSAPKLQRQRKRVPAEQRLCEGRCLRGARRIGVRDEERDNVHVELGLDSPGLTLSQQERVGGLHNETSRVSRGVKTGSAPSLGKNPSQTRAVGPNAKVQARISRGPGDLRLGIAERANSPRNGEFAIWVVSSAEDGDSKPGRCRRGWRGFDEGGWIRGWEALNE</sequence>
<evidence type="ECO:0000313" key="3">
    <source>
        <dbReference type="Proteomes" id="UP000815677"/>
    </source>
</evidence>
<evidence type="ECO:0000256" key="1">
    <source>
        <dbReference type="SAM" id="MobiDB-lite"/>
    </source>
</evidence>
<proteinExistence type="predicted"/>
<name>A0ABQ0KY32_MYCCL</name>
<feature type="region of interest" description="Disordered" evidence="1">
    <location>
        <begin position="117"/>
        <end position="149"/>
    </location>
</feature>
<feature type="region of interest" description="Disordered" evidence="1">
    <location>
        <begin position="44"/>
        <end position="69"/>
    </location>
</feature>
<dbReference type="EMBL" id="DF839253">
    <property type="protein sequence ID" value="GAT43765.1"/>
    <property type="molecule type" value="Genomic_DNA"/>
</dbReference>
<reference evidence="2" key="1">
    <citation type="submission" date="2014-09" db="EMBL/GenBank/DDBJ databases">
        <title>Genome sequence of the luminous mushroom Mycena chlorophos for searching fungal bioluminescence genes.</title>
        <authorList>
            <person name="Tanaka Y."/>
            <person name="Kasuga D."/>
            <person name="Oba Y."/>
            <person name="Hase S."/>
            <person name="Sato K."/>
            <person name="Oba Y."/>
            <person name="Sakakibara Y."/>
        </authorList>
    </citation>
    <scope>NUCLEOTIDE SEQUENCE</scope>
</reference>
<evidence type="ECO:0000313" key="2">
    <source>
        <dbReference type="EMBL" id="GAT43765.1"/>
    </source>
</evidence>